<dbReference type="KEGG" id="scl:sce4612"/>
<evidence type="ECO:0000259" key="2">
    <source>
        <dbReference type="Pfam" id="PF07624"/>
    </source>
</evidence>
<dbReference type="AlphaFoldDB" id="A9F9M1"/>
<protein>
    <submittedName>
        <fullName evidence="7">Uncharacterized protein</fullName>
    </submittedName>
</protein>
<reference evidence="7 8" key="1">
    <citation type="journal article" date="2007" name="Nat. Biotechnol.">
        <title>Complete genome sequence of the myxobacterium Sorangium cellulosum.</title>
        <authorList>
            <person name="Schneiker S."/>
            <person name="Perlova O."/>
            <person name="Kaiser O."/>
            <person name="Gerth K."/>
            <person name="Alici A."/>
            <person name="Altmeyer M.O."/>
            <person name="Bartels D."/>
            <person name="Bekel T."/>
            <person name="Beyer S."/>
            <person name="Bode E."/>
            <person name="Bode H.B."/>
            <person name="Bolten C.J."/>
            <person name="Choudhuri J.V."/>
            <person name="Doss S."/>
            <person name="Elnakady Y.A."/>
            <person name="Frank B."/>
            <person name="Gaigalat L."/>
            <person name="Goesmann A."/>
            <person name="Groeger C."/>
            <person name="Gross F."/>
            <person name="Jelsbak L."/>
            <person name="Jelsbak L."/>
            <person name="Kalinowski J."/>
            <person name="Kegler C."/>
            <person name="Knauber T."/>
            <person name="Konietzny S."/>
            <person name="Kopp M."/>
            <person name="Krause L."/>
            <person name="Krug D."/>
            <person name="Linke B."/>
            <person name="Mahmud T."/>
            <person name="Martinez-Arias R."/>
            <person name="McHardy A.C."/>
            <person name="Merai M."/>
            <person name="Meyer F."/>
            <person name="Mormann S."/>
            <person name="Munoz-Dorado J."/>
            <person name="Perez J."/>
            <person name="Pradella S."/>
            <person name="Rachid S."/>
            <person name="Raddatz G."/>
            <person name="Rosenau F."/>
            <person name="Rueckert C."/>
            <person name="Sasse F."/>
            <person name="Scharfe M."/>
            <person name="Schuster S.C."/>
            <person name="Suen G."/>
            <person name="Treuner-Lange A."/>
            <person name="Velicer G.J."/>
            <person name="Vorholter F.-J."/>
            <person name="Weissman K.J."/>
            <person name="Welch R.D."/>
            <person name="Wenzel S.C."/>
            <person name="Whitworth D.E."/>
            <person name="Wilhelm S."/>
            <person name="Wittmann C."/>
            <person name="Bloecker H."/>
            <person name="Puehler A."/>
            <person name="Mueller R."/>
        </authorList>
    </citation>
    <scope>NUCLEOTIDE SEQUENCE [LARGE SCALE GENOMIC DNA]</scope>
    <source>
        <strain evidence="8">So ce56</strain>
    </source>
</reference>
<feature type="domain" description="DUF1587" evidence="3">
    <location>
        <begin position="136"/>
        <end position="199"/>
    </location>
</feature>
<dbReference type="STRING" id="448385.sce4612"/>
<dbReference type="Pfam" id="PF07624">
    <property type="entry name" value="PSD2"/>
    <property type="match status" value="1"/>
</dbReference>
<dbReference type="Pfam" id="PF07627">
    <property type="entry name" value="PSCyt3"/>
    <property type="match status" value="1"/>
</dbReference>
<feature type="domain" description="DUF1592" evidence="5">
    <location>
        <begin position="301"/>
        <end position="425"/>
    </location>
</feature>
<sequence length="636" mass="69000">MPVTLVRSSRRRLSNDGDRRFARSEPPENATDIDCSTIVVKNHRYCSRSVPTAGEEREPMVRPSDHEQARPLLGARSAVSIALIVASGCTGDLGGFRSDDSDSTTTDPPPTSTGTGPTDPAACEDGAVYPGRAPLRRLTRFEYNKTVRDLLGDTTDPAISLPSEDVGNGFGNDADTLSVSSLLASQLGTVAEGVAKRATATPEALAKLDPCASSVTAESEVACARTIIERIAPLAYRRPLADGEADELLALYSAGRTDATFDVGIATVIEGLLQSPDFLYRIEFGTPDPERPELRRPTGDEMATRLSYLLWGTMPDEELRTAARAGELSTKEGVRAHAERMLEDPRSRSIVRYFFDNLLPISSLADLERKAESFPTFSRKIGSLMHEETQRLLEHEIFVENGTWASILTAPYSFMNGPLAEFYGVPGVTGDEFQRVQLDTTQRLGLLTQAGMMAGTTHSNNTNPVVRGAFVLDKLMCQKIPLPTGDILERVKPPDPYTGATARERFSQHSKDPVCAGCHQFMDPVGFALENYDAVGLFRTTENDVPIDASGGVPGTDIKVSGPIELVQGLAQTEAVQNCFATRWAEYGYGLTLRAGDACTKKAVTDAFKASGYNVKQLLIELTQTDAFHYMAAQEE</sequence>
<evidence type="ECO:0000259" key="3">
    <source>
        <dbReference type="Pfam" id="PF07626"/>
    </source>
</evidence>
<keyword evidence="8" id="KW-1185">Reference proteome</keyword>
<dbReference type="InterPro" id="IPR013043">
    <property type="entry name" value="DUF1595"/>
</dbReference>
<dbReference type="BioCyc" id="SCEL448385:SCE_RS23690-MONOMER"/>
<dbReference type="eggNOG" id="COG5297">
    <property type="taxonomic scope" value="Bacteria"/>
</dbReference>
<accession>A9F9M1</accession>
<dbReference type="InterPro" id="IPR013039">
    <property type="entry name" value="DUF1588"/>
</dbReference>
<dbReference type="Pfam" id="PF07626">
    <property type="entry name" value="PSD3"/>
    <property type="match status" value="1"/>
</dbReference>
<dbReference type="Proteomes" id="UP000002139">
    <property type="component" value="Chromosome"/>
</dbReference>
<feature type="region of interest" description="Disordered" evidence="1">
    <location>
        <begin position="1"/>
        <end position="29"/>
    </location>
</feature>
<organism evidence="7 8">
    <name type="scientific">Sorangium cellulosum (strain So ce56)</name>
    <name type="common">Polyangium cellulosum (strain So ce56)</name>
    <dbReference type="NCBI Taxonomy" id="448385"/>
    <lineage>
        <taxon>Bacteria</taxon>
        <taxon>Pseudomonadati</taxon>
        <taxon>Myxococcota</taxon>
        <taxon>Polyangia</taxon>
        <taxon>Polyangiales</taxon>
        <taxon>Polyangiaceae</taxon>
        <taxon>Sorangium</taxon>
    </lineage>
</organism>
<feature type="region of interest" description="Disordered" evidence="1">
    <location>
        <begin position="94"/>
        <end position="128"/>
    </location>
</feature>
<dbReference type="InterPro" id="IPR013042">
    <property type="entry name" value="DUF1592"/>
</dbReference>
<evidence type="ECO:0000259" key="4">
    <source>
        <dbReference type="Pfam" id="PF07627"/>
    </source>
</evidence>
<evidence type="ECO:0000259" key="6">
    <source>
        <dbReference type="Pfam" id="PF07637"/>
    </source>
</evidence>
<dbReference type="Pfam" id="PF07631">
    <property type="entry name" value="PSD4"/>
    <property type="match status" value="1"/>
</dbReference>
<evidence type="ECO:0000313" key="8">
    <source>
        <dbReference type="Proteomes" id="UP000002139"/>
    </source>
</evidence>
<feature type="compositionally biased region" description="Basic and acidic residues" evidence="1">
    <location>
        <begin position="13"/>
        <end position="26"/>
    </location>
</feature>
<feature type="domain" description="DUF1585" evidence="2">
    <location>
        <begin position="559"/>
        <end position="628"/>
    </location>
</feature>
<dbReference type="Pfam" id="PF07637">
    <property type="entry name" value="PSD5"/>
    <property type="match status" value="1"/>
</dbReference>
<gene>
    <name evidence="7" type="ordered locus">sce4612</name>
</gene>
<evidence type="ECO:0000259" key="5">
    <source>
        <dbReference type="Pfam" id="PF07631"/>
    </source>
</evidence>
<dbReference type="InterPro" id="IPR013036">
    <property type="entry name" value="DUF1587"/>
</dbReference>
<feature type="domain" description="DUF1595" evidence="6">
    <location>
        <begin position="223"/>
        <end position="283"/>
    </location>
</feature>
<dbReference type="HOGENOM" id="CLU_007458_1_0_7"/>
<proteinExistence type="predicted"/>
<feature type="domain" description="DUF1588" evidence="4">
    <location>
        <begin position="443"/>
        <end position="542"/>
    </location>
</feature>
<name>A9F9M1_SORC5</name>
<dbReference type="EMBL" id="AM746676">
    <property type="protein sequence ID" value="CAN94775.1"/>
    <property type="molecule type" value="Genomic_DNA"/>
</dbReference>
<evidence type="ECO:0000256" key="1">
    <source>
        <dbReference type="SAM" id="MobiDB-lite"/>
    </source>
</evidence>
<evidence type="ECO:0000313" key="7">
    <source>
        <dbReference type="EMBL" id="CAN94775.1"/>
    </source>
</evidence>
<dbReference type="InterPro" id="IPR011478">
    <property type="entry name" value="DUF1585"/>
</dbReference>